<keyword evidence="8" id="KW-1278">Translocase</keyword>
<keyword evidence="5" id="KW-0592">Phosphate transport</keyword>
<evidence type="ECO:0000256" key="8">
    <source>
        <dbReference type="ARBA" id="ARBA00022967"/>
    </source>
</evidence>
<evidence type="ECO:0000256" key="9">
    <source>
        <dbReference type="ARBA" id="ARBA00023136"/>
    </source>
</evidence>
<dbReference type="CDD" id="cd03260">
    <property type="entry name" value="ABC_PstB_phosphate_transporter"/>
    <property type="match status" value="1"/>
</dbReference>
<keyword evidence="14" id="KW-1185">Reference proteome</keyword>
<dbReference type="EMBL" id="JMSZ01000036">
    <property type="protein sequence ID" value="KDE38805.1"/>
    <property type="molecule type" value="Genomic_DNA"/>
</dbReference>
<dbReference type="GO" id="GO:0005524">
    <property type="term" value="F:ATP binding"/>
    <property type="evidence" value="ECO:0007669"/>
    <property type="project" value="UniProtKB-KW"/>
</dbReference>
<dbReference type="AlphaFoldDB" id="A0A063Y0V8"/>
<evidence type="ECO:0000313" key="14">
    <source>
        <dbReference type="Proteomes" id="UP000027318"/>
    </source>
</evidence>
<comment type="function">
    <text evidence="10">Part of the ABC transporter complex PstSACB involved in phosphate import. Responsible for energy coupling to the transport system.</text>
</comment>
<keyword evidence="2" id="KW-0813">Transport</keyword>
<dbReference type="SMART" id="SM00382">
    <property type="entry name" value="AAA"/>
    <property type="match status" value="1"/>
</dbReference>
<feature type="region of interest" description="Disordered" evidence="11">
    <location>
        <begin position="1"/>
        <end position="25"/>
    </location>
</feature>
<proteinExistence type="predicted"/>
<keyword evidence="9" id="KW-0472">Membrane</keyword>
<evidence type="ECO:0000256" key="2">
    <source>
        <dbReference type="ARBA" id="ARBA00022448"/>
    </source>
</evidence>
<evidence type="ECO:0000256" key="6">
    <source>
        <dbReference type="ARBA" id="ARBA00022741"/>
    </source>
</evidence>
<evidence type="ECO:0000256" key="7">
    <source>
        <dbReference type="ARBA" id="ARBA00022840"/>
    </source>
</evidence>
<keyword evidence="3" id="KW-1003">Cell membrane</keyword>
<dbReference type="GO" id="GO:0005315">
    <property type="term" value="F:phosphate transmembrane transporter activity"/>
    <property type="evidence" value="ECO:0007669"/>
    <property type="project" value="InterPro"/>
</dbReference>
<feature type="domain" description="ABC transporter" evidence="12">
    <location>
        <begin position="36"/>
        <end position="277"/>
    </location>
</feature>
<dbReference type="InterPro" id="IPR003439">
    <property type="entry name" value="ABC_transporter-like_ATP-bd"/>
</dbReference>
<dbReference type="PROSITE" id="PS50893">
    <property type="entry name" value="ABC_TRANSPORTER_2"/>
    <property type="match status" value="1"/>
</dbReference>
<evidence type="ECO:0000313" key="13">
    <source>
        <dbReference type="EMBL" id="KDE38805.1"/>
    </source>
</evidence>
<keyword evidence="4" id="KW-0997">Cell inner membrane</keyword>
<dbReference type="Pfam" id="PF00005">
    <property type="entry name" value="ABC_tran"/>
    <property type="match status" value="1"/>
</dbReference>
<dbReference type="SUPFAM" id="SSF52540">
    <property type="entry name" value="P-loop containing nucleoside triphosphate hydrolases"/>
    <property type="match status" value="1"/>
</dbReference>
<evidence type="ECO:0000256" key="10">
    <source>
        <dbReference type="ARBA" id="ARBA00054713"/>
    </source>
</evidence>
<dbReference type="InterPro" id="IPR017871">
    <property type="entry name" value="ABC_transporter-like_CS"/>
</dbReference>
<dbReference type="PANTHER" id="PTHR43423">
    <property type="entry name" value="ABC TRANSPORTER I FAMILY MEMBER 17"/>
    <property type="match status" value="1"/>
</dbReference>
<dbReference type="InterPro" id="IPR005670">
    <property type="entry name" value="PstB-like"/>
</dbReference>
<dbReference type="InterPro" id="IPR027417">
    <property type="entry name" value="P-loop_NTPase"/>
</dbReference>
<dbReference type="PANTHER" id="PTHR43423:SF12">
    <property type="entry name" value="IRON EXPORT ATP-BINDING PROTEIN FETA-RELATED"/>
    <property type="match status" value="1"/>
</dbReference>
<sequence length="282" mass="31729">MNSQTHETAGIAISASQARDNSNRAPMRMQDEKIKLSVNNLNLYYGQDQALNNINLQIPEKRVTAFIGPSGCGKSTLLRCFNRMNDLVDICRIEGEILMDGQNIYDRNIDVAELRRNVGMVFQKPNPFPKSIYENVAYGLRLQGVNSKRVLDEVVERSLRAAALWDEVKDRLDDNAFGMSGGQQQRLVIARAVAIEPEVILLDEPASALDPISTLKVEELINELKNDYTIVIVTHNMQQAARVSDYTAFMYMGDLIEFGDTDTLFTKPAKQQTEDYITGRYG</sequence>
<dbReference type="PATRIC" id="fig|267850.7.peg.2659"/>
<reference evidence="13 14" key="1">
    <citation type="journal article" date="2005" name="Int. J. Syst. Evol. Microbiol.">
        <title>Nitrincola lacisaponensis gen. nov., sp. nov., a novel alkaliphilic bacterium isolated from an alkaline, saline lake.</title>
        <authorList>
            <person name="Dimitriu P.A."/>
            <person name="Shukla S.K."/>
            <person name="Conradt J."/>
            <person name="Marquez M.C."/>
            <person name="Ventosa A."/>
            <person name="Maglia A."/>
            <person name="Peyton B.M."/>
            <person name="Pinkart H.C."/>
            <person name="Mormile M.R."/>
        </authorList>
    </citation>
    <scope>NUCLEOTIDE SEQUENCE [LARGE SCALE GENOMIC DNA]</scope>
    <source>
        <strain evidence="13 14">4CA</strain>
    </source>
</reference>
<accession>A0A063Y0V8</accession>
<dbReference type="FunFam" id="3.40.50.300:FF:000132">
    <property type="entry name" value="Phosphate import ATP-binding protein PstB"/>
    <property type="match status" value="1"/>
</dbReference>
<evidence type="ECO:0000256" key="11">
    <source>
        <dbReference type="SAM" id="MobiDB-lite"/>
    </source>
</evidence>
<dbReference type="STRING" id="267850.ADINL_2706"/>
<comment type="caution">
    <text evidence="13">The sequence shown here is derived from an EMBL/GenBank/DDBJ whole genome shotgun (WGS) entry which is preliminary data.</text>
</comment>
<dbReference type="OrthoDB" id="9802264at2"/>
<evidence type="ECO:0000256" key="1">
    <source>
        <dbReference type="ARBA" id="ARBA00004417"/>
    </source>
</evidence>
<evidence type="ECO:0000256" key="3">
    <source>
        <dbReference type="ARBA" id="ARBA00022475"/>
    </source>
</evidence>
<feature type="compositionally biased region" description="Polar residues" evidence="11">
    <location>
        <begin position="14"/>
        <end position="24"/>
    </location>
</feature>
<dbReference type="InterPro" id="IPR003593">
    <property type="entry name" value="AAA+_ATPase"/>
</dbReference>
<dbReference type="GO" id="GO:0005886">
    <property type="term" value="C:plasma membrane"/>
    <property type="evidence" value="ECO:0007669"/>
    <property type="project" value="UniProtKB-SubCell"/>
</dbReference>
<dbReference type="GO" id="GO:0035435">
    <property type="term" value="P:phosphate ion transmembrane transport"/>
    <property type="evidence" value="ECO:0007669"/>
    <property type="project" value="InterPro"/>
</dbReference>
<evidence type="ECO:0000259" key="12">
    <source>
        <dbReference type="PROSITE" id="PS50893"/>
    </source>
</evidence>
<dbReference type="NCBIfam" id="TIGR00972">
    <property type="entry name" value="3a0107s01c2"/>
    <property type="match status" value="1"/>
</dbReference>
<keyword evidence="7 13" id="KW-0067">ATP-binding</keyword>
<dbReference type="GO" id="GO:0016887">
    <property type="term" value="F:ATP hydrolysis activity"/>
    <property type="evidence" value="ECO:0007669"/>
    <property type="project" value="InterPro"/>
</dbReference>
<evidence type="ECO:0000256" key="4">
    <source>
        <dbReference type="ARBA" id="ARBA00022519"/>
    </source>
</evidence>
<keyword evidence="6" id="KW-0547">Nucleotide-binding</keyword>
<dbReference type="RefSeq" id="WP_036549158.1">
    <property type="nucleotide sequence ID" value="NZ_JMSZ01000036.1"/>
</dbReference>
<dbReference type="Gene3D" id="3.40.50.300">
    <property type="entry name" value="P-loop containing nucleotide triphosphate hydrolases"/>
    <property type="match status" value="1"/>
</dbReference>
<organism evidence="13 14">
    <name type="scientific">Nitrincola lacisaponensis</name>
    <dbReference type="NCBI Taxonomy" id="267850"/>
    <lineage>
        <taxon>Bacteria</taxon>
        <taxon>Pseudomonadati</taxon>
        <taxon>Pseudomonadota</taxon>
        <taxon>Gammaproteobacteria</taxon>
        <taxon>Oceanospirillales</taxon>
        <taxon>Oceanospirillaceae</taxon>
        <taxon>Nitrincola</taxon>
    </lineage>
</organism>
<protein>
    <submittedName>
        <fullName evidence="13">Phosphate transport ATP-binding protein PstB</fullName>
    </submittedName>
</protein>
<dbReference type="Proteomes" id="UP000027318">
    <property type="component" value="Unassembled WGS sequence"/>
</dbReference>
<dbReference type="PROSITE" id="PS00211">
    <property type="entry name" value="ABC_TRANSPORTER_1"/>
    <property type="match status" value="1"/>
</dbReference>
<gene>
    <name evidence="13" type="ORF">ADINL_2706</name>
</gene>
<comment type="subcellular location">
    <subcellularLocation>
        <location evidence="1">Cell inner membrane</location>
        <topology evidence="1">Peripheral membrane protein</topology>
    </subcellularLocation>
</comment>
<name>A0A063Y0V8_9GAMM</name>
<evidence type="ECO:0000256" key="5">
    <source>
        <dbReference type="ARBA" id="ARBA00022592"/>
    </source>
</evidence>